<dbReference type="InterPro" id="IPR002733">
    <property type="entry name" value="AMMECR1_domain"/>
</dbReference>
<dbReference type="NCBIfam" id="TIGR00296">
    <property type="entry name" value="TIGR00296 family protein"/>
    <property type="match status" value="1"/>
</dbReference>
<sequence>MAASDFIELPQPGREEALALLGIARLAIASRWDDRCRDELSHAIGSMPLANAVLACFVTLHEEGRLRGCIGCLEPQGPLREALPHFARLAAFGDPRFPPLEPPELGGVSISISLLGPLSPMEVEGRAELLASLRPGIDGLWLMGGGRRATFLPAVWRELPDPAAFLDHLLRKGGWPPGGWPEGLSVWRYRVREFAEEG</sequence>
<dbReference type="PROSITE" id="PS51112">
    <property type="entry name" value="AMMECR1"/>
    <property type="match status" value="1"/>
</dbReference>
<evidence type="ECO:0000313" key="2">
    <source>
        <dbReference type="EMBL" id="ALP41973.1"/>
    </source>
</evidence>
<dbReference type="InterPro" id="IPR023473">
    <property type="entry name" value="AMMECR1"/>
</dbReference>
<organism evidence="2 3">
    <name type="scientific">Aeromonas schubertii</name>
    <dbReference type="NCBI Taxonomy" id="652"/>
    <lineage>
        <taxon>Bacteria</taxon>
        <taxon>Pseudomonadati</taxon>
        <taxon>Pseudomonadota</taxon>
        <taxon>Gammaproteobacteria</taxon>
        <taxon>Aeromonadales</taxon>
        <taxon>Aeromonadaceae</taxon>
        <taxon>Aeromonas</taxon>
    </lineage>
</organism>
<accession>A0A0S2SJU3</accession>
<evidence type="ECO:0000259" key="1">
    <source>
        <dbReference type="PROSITE" id="PS51112"/>
    </source>
</evidence>
<name>A0A0S2SJU3_9GAMM</name>
<dbReference type="PANTHER" id="PTHR13016:SF0">
    <property type="entry name" value="AMME SYNDROME CANDIDATE GENE 1 PROTEIN"/>
    <property type="match status" value="1"/>
</dbReference>
<reference evidence="2 3" key="2">
    <citation type="journal article" date="2016" name="Genome Announc.">
        <title>Complete Genome Sequence of the Highly Virulent Aeromonas schubertii Strain WL1483, Isolated from Diseased Snakehead Fish (Channa argus) in China.</title>
        <authorList>
            <person name="Liu L."/>
            <person name="Li N."/>
            <person name="Zhang D."/>
            <person name="Fu X."/>
            <person name="Shi C."/>
            <person name="Lin Q."/>
            <person name="Hao G."/>
        </authorList>
    </citation>
    <scope>NUCLEOTIDE SEQUENCE [LARGE SCALE GENOMIC DNA]</scope>
    <source>
        <strain evidence="2 3">WL1483</strain>
    </source>
</reference>
<dbReference type="PATRIC" id="fig|652.5.peg.2884"/>
<dbReference type="Pfam" id="PF01871">
    <property type="entry name" value="AMMECR1"/>
    <property type="match status" value="1"/>
</dbReference>
<reference evidence="3" key="1">
    <citation type="submission" date="2015-10" db="EMBL/GenBank/DDBJ databases">
        <title>Complete Genome Sequence of Aeromonas schubertii strain WL1483.</title>
        <authorList>
            <person name="Liu L."/>
        </authorList>
    </citation>
    <scope>NUCLEOTIDE SEQUENCE [LARGE SCALE GENOMIC DNA]</scope>
    <source>
        <strain evidence="3">WL1483</strain>
    </source>
</reference>
<gene>
    <name evidence="2" type="ORF">WL1483_2554</name>
</gene>
<protein>
    <submittedName>
        <fullName evidence="2">AMMECR1 domain-containing protein</fullName>
    </submittedName>
</protein>
<proteinExistence type="predicted"/>
<dbReference type="AlphaFoldDB" id="A0A0S2SJU3"/>
<dbReference type="NCBIfam" id="TIGR04335">
    <property type="entry name" value="AmmeMemoSam_A"/>
    <property type="match status" value="1"/>
</dbReference>
<dbReference type="Proteomes" id="UP000058114">
    <property type="component" value="Chromosome"/>
</dbReference>
<dbReference type="InterPro" id="IPR027623">
    <property type="entry name" value="AmmeMemoSam_A"/>
</dbReference>
<feature type="domain" description="AMMECR1" evidence="1">
    <location>
        <begin position="15"/>
        <end position="198"/>
    </location>
</feature>
<dbReference type="InterPro" id="IPR027485">
    <property type="entry name" value="AMMECR1_N"/>
</dbReference>
<dbReference type="EMBL" id="CP013067">
    <property type="protein sequence ID" value="ALP41973.1"/>
    <property type="molecule type" value="Genomic_DNA"/>
</dbReference>
<dbReference type="KEGG" id="asr:WL1483_2554"/>
<dbReference type="InterPro" id="IPR036071">
    <property type="entry name" value="AMMECR1_dom_sf"/>
</dbReference>
<dbReference type="SUPFAM" id="SSF143447">
    <property type="entry name" value="AMMECR1-like"/>
    <property type="match status" value="1"/>
</dbReference>
<dbReference type="Gene3D" id="3.30.1490.150">
    <property type="entry name" value="Hypothetical protein ph0010, domain 2"/>
    <property type="match status" value="1"/>
</dbReference>
<dbReference type="RefSeq" id="WP_060586843.1">
    <property type="nucleotide sequence ID" value="NZ_CP013067.1"/>
</dbReference>
<dbReference type="PANTHER" id="PTHR13016">
    <property type="entry name" value="AMMECR1 HOMOLOG"/>
    <property type="match status" value="1"/>
</dbReference>
<evidence type="ECO:0000313" key="3">
    <source>
        <dbReference type="Proteomes" id="UP000058114"/>
    </source>
</evidence>
<dbReference type="Gene3D" id="3.30.700.20">
    <property type="entry name" value="Hypothetical protein ph0010, domain 1"/>
    <property type="match status" value="1"/>
</dbReference>